<organism evidence="1 2">
    <name type="scientific">Hyalomma asiaticum</name>
    <name type="common">Tick</name>
    <dbReference type="NCBI Taxonomy" id="266040"/>
    <lineage>
        <taxon>Eukaryota</taxon>
        <taxon>Metazoa</taxon>
        <taxon>Ecdysozoa</taxon>
        <taxon>Arthropoda</taxon>
        <taxon>Chelicerata</taxon>
        <taxon>Arachnida</taxon>
        <taxon>Acari</taxon>
        <taxon>Parasitiformes</taxon>
        <taxon>Ixodida</taxon>
        <taxon>Ixodoidea</taxon>
        <taxon>Ixodidae</taxon>
        <taxon>Hyalomminae</taxon>
        <taxon>Hyalomma</taxon>
    </lineage>
</organism>
<keyword evidence="2" id="KW-1185">Reference proteome</keyword>
<reference evidence="1" key="1">
    <citation type="submission" date="2020-05" db="EMBL/GenBank/DDBJ databases">
        <title>Large-scale comparative analyses of tick genomes elucidate their genetic diversity and vector capacities.</title>
        <authorList>
            <person name="Jia N."/>
            <person name="Wang J."/>
            <person name="Shi W."/>
            <person name="Du L."/>
            <person name="Sun Y."/>
            <person name="Zhan W."/>
            <person name="Jiang J."/>
            <person name="Wang Q."/>
            <person name="Zhang B."/>
            <person name="Ji P."/>
            <person name="Sakyi L.B."/>
            <person name="Cui X."/>
            <person name="Yuan T."/>
            <person name="Jiang B."/>
            <person name="Yang W."/>
            <person name="Lam T.T.-Y."/>
            <person name="Chang Q."/>
            <person name="Ding S."/>
            <person name="Wang X."/>
            <person name="Zhu J."/>
            <person name="Ruan X."/>
            <person name="Zhao L."/>
            <person name="Wei J."/>
            <person name="Que T."/>
            <person name="Du C."/>
            <person name="Cheng J."/>
            <person name="Dai P."/>
            <person name="Han X."/>
            <person name="Huang E."/>
            <person name="Gao Y."/>
            <person name="Liu J."/>
            <person name="Shao H."/>
            <person name="Ye R."/>
            <person name="Li L."/>
            <person name="Wei W."/>
            <person name="Wang X."/>
            <person name="Wang C."/>
            <person name="Yang T."/>
            <person name="Huo Q."/>
            <person name="Li W."/>
            <person name="Guo W."/>
            <person name="Chen H."/>
            <person name="Zhou L."/>
            <person name="Ni X."/>
            <person name="Tian J."/>
            <person name="Zhou Y."/>
            <person name="Sheng Y."/>
            <person name="Liu T."/>
            <person name="Pan Y."/>
            <person name="Xia L."/>
            <person name="Li J."/>
            <person name="Zhao F."/>
            <person name="Cao W."/>
        </authorList>
    </citation>
    <scope>NUCLEOTIDE SEQUENCE</scope>
    <source>
        <strain evidence="1">Hyas-2018</strain>
    </source>
</reference>
<accession>A0ACB7SZZ0</accession>
<name>A0ACB7SZZ0_HYAAI</name>
<evidence type="ECO:0000313" key="2">
    <source>
        <dbReference type="Proteomes" id="UP000821845"/>
    </source>
</evidence>
<gene>
    <name evidence="1" type="ORF">HPB50_017271</name>
</gene>
<evidence type="ECO:0000313" key="1">
    <source>
        <dbReference type="EMBL" id="KAH6939334.1"/>
    </source>
</evidence>
<dbReference type="EMBL" id="CM023482">
    <property type="protein sequence ID" value="KAH6939334.1"/>
    <property type="molecule type" value="Genomic_DNA"/>
</dbReference>
<sequence>MFASGCDRGRYLNASKPNVIPRIFSLEKANFVRRRSRVGTSQKFGRTRPSSVVIPRRQSAERAVTAGATSETARGELLRTVPQCRMCAVHRGHRANNGRQRCSIALSSPRSQRLRSLSLLAGNGRRSCYRATAGRLAMF</sequence>
<proteinExistence type="predicted"/>
<protein>
    <submittedName>
        <fullName evidence="1">Uncharacterized protein</fullName>
    </submittedName>
</protein>
<comment type="caution">
    <text evidence="1">The sequence shown here is derived from an EMBL/GenBank/DDBJ whole genome shotgun (WGS) entry which is preliminary data.</text>
</comment>
<dbReference type="Proteomes" id="UP000821845">
    <property type="component" value="Chromosome 2"/>
</dbReference>